<dbReference type="PANTHER" id="PTHR10333">
    <property type="entry name" value="INHIBITOR OF GROWTH PROTEIN"/>
    <property type="match status" value="1"/>
</dbReference>
<evidence type="ECO:0000259" key="10">
    <source>
        <dbReference type="PROSITE" id="PS50016"/>
    </source>
</evidence>
<feature type="compositionally biased region" description="Polar residues" evidence="9">
    <location>
        <begin position="34"/>
        <end position="60"/>
    </location>
</feature>
<sequence length="314" mass="35796">MRKLDEQSFALTSRLFPTLRTYIQRRRTLEGTFENQADTLDIPSAQTEDPSNSSRSQSDGQLRDSDTMLVDMASRNPRHVSSHPSPRLSTLDYLPPECQKDSHTARTLVSHVACISEELLRASQEKVNLAQTNRDSVERHIRLIDQAIQEQIASLSLEKSRLTTGIAVHLPDVVVPEWPRKNRNSSISDDDLDIHIMNGNHPSFATEEVNTTPAKGSQRSSKKKGKERRNTEHDNRFKDTLPLTITLPATYQQDALDIQSNEEVFCYCNRVSFGEMIACDNESCDREWFHFGCVGLTEIPEGEWFCEDCRDDER</sequence>
<dbReference type="Proteomes" id="UP000807469">
    <property type="component" value="Unassembled WGS sequence"/>
</dbReference>
<dbReference type="InterPro" id="IPR019786">
    <property type="entry name" value="Zinc_finger_PHD-type_CS"/>
</dbReference>
<reference evidence="11" key="1">
    <citation type="submission" date="2020-11" db="EMBL/GenBank/DDBJ databases">
        <authorList>
            <consortium name="DOE Joint Genome Institute"/>
            <person name="Ahrendt S."/>
            <person name="Riley R."/>
            <person name="Andreopoulos W."/>
            <person name="Labutti K."/>
            <person name="Pangilinan J."/>
            <person name="Ruiz-Duenas F.J."/>
            <person name="Barrasa J.M."/>
            <person name="Sanchez-Garcia M."/>
            <person name="Camarero S."/>
            <person name="Miyauchi S."/>
            <person name="Serrano A."/>
            <person name="Linde D."/>
            <person name="Babiker R."/>
            <person name="Drula E."/>
            <person name="Ayuso-Fernandez I."/>
            <person name="Pacheco R."/>
            <person name="Padilla G."/>
            <person name="Ferreira P."/>
            <person name="Barriuso J."/>
            <person name="Kellner H."/>
            <person name="Castanera R."/>
            <person name="Alfaro M."/>
            <person name="Ramirez L."/>
            <person name="Pisabarro A.G."/>
            <person name="Kuo A."/>
            <person name="Tritt A."/>
            <person name="Lipzen A."/>
            <person name="He G."/>
            <person name="Yan M."/>
            <person name="Ng V."/>
            <person name="Cullen D."/>
            <person name="Martin F."/>
            <person name="Rosso M.-N."/>
            <person name="Henrissat B."/>
            <person name="Hibbett D."/>
            <person name="Martinez A.T."/>
            <person name="Grigoriev I.V."/>
        </authorList>
    </citation>
    <scope>NUCLEOTIDE SEQUENCE</scope>
    <source>
        <strain evidence="11">CIRM-BRFM 674</strain>
    </source>
</reference>
<evidence type="ECO:0000256" key="6">
    <source>
        <dbReference type="ARBA" id="ARBA00023242"/>
    </source>
</evidence>
<feature type="region of interest" description="Disordered" evidence="9">
    <location>
        <begin position="34"/>
        <end position="64"/>
    </location>
</feature>
<dbReference type="GO" id="GO:0000785">
    <property type="term" value="C:chromatin"/>
    <property type="evidence" value="ECO:0007669"/>
    <property type="project" value="UniProtKB-ARBA"/>
</dbReference>
<name>A0A9P5Z2N7_9AGAR</name>
<dbReference type="OrthoDB" id="5411773at2759"/>
<keyword evidence="12" id="KW-1185">Reference proteome</keyword>
<keyword evidence="5 7" id="KW-0862">Zinc</keyword>
<evidence type="ECO:0000256" key="4">
    <source>
        <dbReference type="ARBA" id="ARBA00022771"/>
    </source>
</evidence>
<feature type="region of interest" description="Disordered" evidence="9">
    <location>
        <begin position="179"/>
        <end position="235"/>
    </location>
</feature>
<evidence type="ECO:0000313" key="11">
    <source>
        <dbReference type="EMBL" id="KAF9479741.1"/>
    </source>
</evidence>
<organism evidence="11 12">
    <name type="scientific">Pholiota conissans</name>
    <dbReference type="NCBI Taxonomy" id="109636"/>
    <lineage>
        <taxon>Eukaryota</taxon>
        <taxon>Fungi</taxon>
        <taxon>Dikarya</taxon>
        <taxon>Basidiomycota</taxon>
        <taxon>Agaricomycotina</taxon>
        <taxon>Agaricomycetes</taxon>
        <taxon>Agaricomycetidae</taxon>
        <taxon>Agaricales</taxon>
        <taxon>Agaricineae</taxon>
        <taxon>Strophariaceae</taxon>
        <taxon>Pholiota</taxon>
    </lineage>
</organism>
<evidence type="ECO:0000256" key="1">
    <source>
        <dbReference type="ARBA" id="ARBA00004123"/>
    </source>
</evidence>
<dbReference type="PROSITE" id="PS01359">
    <property type="entry name" value="ZF_PHD_1"/>
    <property type="match status" value="1"/>
</dbReference>
<feature type="binding site" evidence="7">
    <location>
        <position position="293"/>
    </location>
    <ligand>
        <name>Zn(2+)</name>
        <dbReference type="ChEBI" id="CHEBI:29105"/>
        <label>1</label>
    </ligand>
</feature>
<feature type="binding site" evidence="7">
    <location>
        <position position="309"/>
    </location>
    <ligand>
        <name>Zn(2+)</name>
        <dbReference type="ChEBI" id="CHEBI:29105"/>
        <label>2</label>
    </ligand>
</feature>
<feature type="binding site" evidence="7">
    <location>
        <position position="268"/>
    </location>
    <ligand>
        <name>Zn(2+)</name>
        <dbReference type="ChEBI" id="CHEBI:29105"/>
        <label>1</label>
    </ligand>
</feature>
<keyword evidence="3 7" id="KW-0479">Metal-binding</keyword>
<dbReference type="InterPro" id="IPR011011">
    <property type="entry name" value="Znf_FYVE_PHD"/>
</dbReference>
<feature type="binding site" evidence="7">
    <location>
        <position position="290"/>
    </location>
    <ligand>
        <name>Zn(2+)</name>
        <dbReference type="ChEBI" id="CHEBI:29105"/>
        <label>1</label>
    </ligand>
</feature>
<dbReference type="InterPro" id="IPR001965">
    <property type="entry name" value="Znf_PHD"/>
</dbReference>
<protein>
    <recommendedName>
        <fullName evidence="10">PHD-type domain-containing protein</fullName>
    </recommendedName>
</protein>
<evidence type="ECO:0000256" key="3">
    <source>
        <dbReference type="ARBA" id="ARBA00022723"/>
    </source>
</evidence>
<dbReference type="AlphaFoldDB" id="A0A9P5Z2N7"/>
<evidence type="ECO:0000256" key="8">
    <source>
        <dbReference type="PROSITE-ProRule" id="PRU00146"/>
    </source>
</evidence>
<dbReference type="PROSITE" id="PS50016">
    <property type="entry name" value="ZF_PHD_2"/>
    <property type="match status" value="1"/>
</dbReference>
<comment type="caution">
    <text evidence="11">The sequence shown here is derived from an EMBL/GenBank/DDBJ whole genome shotgun (WGS) entry which is preliminary data.</text>
</comment>
<feature type="compositionally biased region" description="Polar residues" evidence="9">
    <location>
        <begin position="200"/>
        <end position="214"/>
    </location>
</feature>
<evidence type="ECO:0000256" key="5">
    <source>
        <dbReference type="ARBA" id="ARBA00022833"/>
    </source>
</evidence>
<dbReference type="InterPro" id="IPR028651">
    <property type="entry name" value="ING_fam"/>
</dbReference>
<dbReference type="EMBL" id="MU155207">
    <property type="protein sequence ID" value="KAF9479741.1"/>
    <property type="molecule type" value="Genomic_DNA"/>
</dbReference>
<evidence type="ECO:0000256" key="7">
    <source>
        <dbReference type="PIRSR" id="PIRSR628651-51"/>
    </source>
</evidence>
<dbReference type="Gene3D" id="3.30.40.10">
    <property type="entry name" value="Zinc/RING finger domain, C3HC4 (zinc finger)"/>
    <property type="match status" value="1"/>
</dbReference>
<comment type="similarity">
    <text evidence="2">Belongs to the ING family.</text>
</comment>
<evidence type="ECO:0000313" key="12">
    <source>
        <dbReference type="Proteomes" id="UP000807469"/>
    </source>
</evidence>
<dbReference type="Pfam" id="PF23011">
    <property type="entry name" value="PHD-1st_NSD"/>
    <property type="match status" value="1"/>
</dbReference>
<feature type="binding site" evidence="7">
    <location>
        <position position="284"/>
    </location>
    <ligand>
        <name>Zn(2+)</name>
        <dbReference type="ChEBI" id="CHEBI:29105"/>
        <label>2</label>
    </ligand>
</feature>
<feature type="binding site" evidence="7">
    <location>
        <position position="266"/>
    </location>
    <ligand>
        <name>Zn(2+)</name>
        <dbReference type="ChEBI" id="CHEBI:29105"/>
        <label>1</label>
    </ligand>
</feature>
<keyword evidence="4 8" id="KW-0863">Zinc-finger</keyword>
<dbReference type="InterPro" id="IPR013083">
    <property type="entry name" value="Znf_RING/FYVE/PHD"/>
</dbReference>
<feature type="domain" description="PHD-type" evidence="10">
    <location>
        <begin position="263"/>
        <end position="312"/>
    </location>
</feature>
<dbReference type="GO" id="GO:0005634">
    <property type="term" value="C:nucleus"/>
    <property type="evidence" value="ECO:0007669"/>
    <property type="project" value="UniProtKB-SubCell"/>
</dbReference>
<feature type="binding site" evidence="7">
    <location>
        <position position="279"/>
    </location>
    <ligand>
        <name>Zn(2+)</name>
        <dbReference type="ChEBI" id="CHEBI:29105"/>
        <label>2</label>
    </ligand>
</feature>
<dbReference type="SUPFAM" id="SSF57903">
    <property type="entry name" value="FYVE/PHD zinc finger"/>
    <property type="match status" value="1"/>
</dbReference>
<dbReference type="SMART" id="SM00249">
    <property type="entry name" value="PHD"/>
    <property type="match status" value="1"/>
</dbReference>
<dbReference type="CDD" id="cd15505">
    <property type="entry name" value="PHD_ING"/>
    <property type="match status" value="1"/>
</dbReference>
<comment type="subcellular location">
    <subcellularLocation>
        <location evidence="1">Nucleus</location>
    </subcellularLocation>
</comment>
<dbReference type="InterPro" id="IPR059153">
    <property type="entry name" value="NSD_PHD-1st"/>
</dbReference>
<dbReference type="InterPro" id="IPR019787">
    <property type="entry name" value="Znf_PHD-finger"/>
</dbReference>
<evidence type="ECO:0000256" key="9">
    <source>
        <dbReference type="SAM" id="MobiDB-lite"/>
    </source>
</evidence>
<dbReference type="GO" id="GO:0008270">
    <property type="term" value="F:zinc ion binding"/>
    <property type="evidence" value="ECO:0007669"/>
    <property type="project" value="UniProtKB-KW"/>
</dbReference>
<feature type="binding site" evidence="7">
    <location>
        <position position="306"/>
    </location>
    <ligand>
        <name>Zn(2+)</name>
        <dbReference type="ChEBI" id="CHEBI:29105"/>
        <label>2</label>
    </ligand>
</feature>
<evidence type="ECO:0000256" key="2">
    <source>
        <dbReference type="ARBA" id="ARBA00010210"/>
    </source>
</evidence>
<gene>
    <name evidence="11" type="ORF">BDN70DRAFT_878508</name>
</gene>
<accession>A0A9P5Z2N7</accession>
<keyword evidence="6" id="KW-0539">Nucleus</keyword>
<proteinExistence type="inferred from homology"/>